<name>H8K9C1_RICAC</name>
<dbReference type="RefSeq" id="WP_014412183.1">
    <property type="nucleotide sequence ID" value="NC_017058.1"/>
</dbReference>
<dbReference type="AlphaFoldDB" id="H8K9C1"/>
<keyword evidence="2" id="KW-1185">Reference proteome</keyword>
<dbReference type="Proteomes" id="UP000007589">
    <property type="component" value="Chromosome"/>
</dbReference>
<accession>H8K9C1</accession>
<organism evidence="1 2">
    <name type="scientific">Rickettsia australis (strain Cutlack)</name>
    <dbReference type="NCBI Taxonomy" id="1105110"/>
    <lineage>
        <taxon>Bacteria</taxon>
        <taxon>Pseudomonadati</taxon>
        <taxon>Pseudomonadota</taxon>
        <taxon>Alphaproteobacteria</taxon>
        <taxon>Rickettsiales</taxon>
        <taxon>Rickettsiaceae</taxon>
        <taxon>Rickettsieae</taxon>
        <taxon>Rickettsia</taxon>
        <taxon>spotted fever group</taxon>
    </lineage>
</organism>
<reference evidence="2" key="1">
    <citation type="submission" date="2012-02" db="EMBL/GenBank/DDBJ databases">
        <title>Complete genome sequence of Rickettsia australis strain Cutlack.</title>
        <authorList>
            <person name="Johnson S.L."/>
            <person name="Munk A.C."/>
            <person name="Han S."/>
            <person name="Bruce D.C."/>
            <person name="Dasch G.A."/>
        </authorList>
    </citation>
    <scope>NUCLEOTIDE SEQUENCE [LARGE SCALE GENOMIC DNA]</scope>
    <source>
        <strain evidence="2">Cutlack</strain>
    </source>
</reference>
<dbReference type="KEGG" id="rau:MC5_01160"/>
<gene>
    <name evidence="1" type="ordered locus">MC5_01160</name>
</gene>
<dbReference type="EMBL" id="CP003338">
    <property type="protein sequence ID" value="AFC70641.1"/>
    <property type="molecule type" value="Genomic_DNA"/>
</dbReference>
<sequence length="95" mass="11030">MMNQKTLQSTPNHPQAITFSKSKSILLDSSNFKQFKQMLQADEFYAMALQDSIDFVKNIKVTVEIVNYLISFTSKYNAITFIQNVMTKLFINCKY</sequence>
<dbReference type="HOGENOM" id="CLU_2384273_0_0_5"/>
<evidence type="ECO:0000313" key="2">
    <source>
        <dbReference type="Proteomes" id="UP000007589"/>
    </source>
</evidence>
<protein>
    <submittedName>
        <fullName evidence="1">Uncharacterized protein</fullName>
    </submittedName>
</protein>
<proteinExistence type="predicted"/>
<evidence type="ECO:0000313" key="1">
    <source>
        <dbReference type="EMBL" id="AFC70641.1"/>
    </source>
</evidence>